<protein>
    <submittedName>
        <fullName evidence="2">Uncharacterized protein</fullName>
    </submittedName>
</protein>
<comment type="caution">
    <text evidence="2">The sequence shown here is derived from an EMBL/GenBank/DDBJ whole genome shotgun (WGS) entry which is preliminary data.</text>
</comment>
<feature type="region of interest" description="Disordered" evidence="1">
    <location>
        <begin position="21"/>
        <end position="57"/>
    </location>
</feature>
<gene>
    <name evidence="2" type="ORF">S01H4_02802</name>
</gene>
<feature type="compositionally biased region" description="Acidic residues" evidence="1">
    <location>
        <begin position="48"/>
        <end position="57"/>
    </location>
</feature>
<organism evidence="2">
    <name type="scientific">marine sediment metagenome</name>
    <dbReference type="NCBI Taxonomy" id="412755"/>
    <lineage>
        <taxon>unclassified sequences</taxon>
        <taxon>metagenomes</taxon>
        <taxon>ecological metagenomes</taxon>
    </lineage>
</organism>
<sequence length="57" mass="6589">SVMSRIPGINVNKELELLEKEKEKRMENMPDLLKTGNNKIGDEKSEDKEEEDKEGDK</sequence>
<reference evidence="2" key="1">
    <citation type="journal article" date="2014" name="Front. Microbiol.">
        <title>High frequency of phylogenetically diverse reductive dehalogenase-homologous genes in deep subseafloor sedimentary metagenomes.</title>
        <authorList>
            <person name="Kawai M."/>
            <person name="Futagami T."/>
            <person name="Toyoda A."/>
            <person name="Takaki Y."/>
            <person name="Nishi S."/>
            <person name="Hori S."/>
            <person name="Arai W."/>
            <person name="Tsubouchi T."/>
            <person name="Morono Y."/>
            <person name="Uchiyama I."/>
            <person name="Ito T."/>
            <person name="Fujiyama A."/>
            <person name="Inagaki F."/>
            <person name="Takami H."/>
        </authorList>
    </citation>
    <scope>NUCLEOTIDE SEQUENCE</scope>
    <source>
        <strain evidence="2">Expedition CK06-06</strain>
    </source>
</reference>
<evidence type="ECO:0000256" key="1">
    <source>
        <dbReference type="SAM" id="MobiDB-lite"/>
    </source>
</evidence>
<dbReference type="EMBL" id="BART01000643">
    <property type="protein sequence ID" value="GAG74005.1"/>
    <property type="molecule type" value="Genomic_DNA"/>
</dbReference>
<evidence type="ECO:0000313" key="2">
    <source>
        <dbReference type="EMBL" id="GAG74005.1"/>
    </source>
</evidence>
<accession>X0ZW34</accession>
<dbReference type="AlphaFoldDB" id="X0ZW34"/>
<proteinExistence type="predicted"/>
<feature type="non-terminal residue" evidence="2">
    <location>
        <position position="1"/>
    </location>
</feature>
<name>X0ZW34_9ZZZZ</name>